<feature type="domain" description="Alanine racemase N-terminal" evidence="1">
    <location>
        <begin position="23"/>
        <end position="198"/>
    </location>
</feature>
<accession>A0ABT9XM57</accession>
<comment type="caution">
    <text evidence="2">The sequence shown here is derived from an EMBL/GenBank/DDBJ whole genome shotgun (WGS) entry which is preliminary data.</text>
</comment>
<keyword evidence="3" id="KW-1185">Reference proteome</keyword>
<protein>
    <submittedName>
        <fullName evidence="2">D-serine deaminase-like pyridoxal phosphate-dependent protein</fullName>
    </submittedName>
</protein>
<evidence type="ECO:0000313" key="2">
    <source>
        <dbReference type="EMBL" id="MDQ0191210.1"/>
    </source>
</evidence>
<reference evidence="2 3" key="1">
    <citation type="submission" date="2023-07" db="EMBL/GenBank/DDBJ databases">
        <title>Genomic Encyclopedia of Type Strains, Phase IV (KMG-IV): sequencing the most valuable type-strain genomes for metagenomic binning, comparative biology and taxonomic classification.</title>
        <authorList>
            <person name="Goeker M."/>
        </authorList>
    </citation>
    <scope>NUCLEOTIDE SEQUENCE [LARGE SCALE GENOMIC DNA]</scope>
    <source>
        <strain evidence="2 3">DSM 4006</strain>
    </source>
</reference>
<dbReference type="SUPFAM" id="SSF51419">
    <property type="entry name" value="PLP-binding barrel"/>
    <property type="match status" value="1"/>
</dbReference>
<dbReference type="RefSeq" id="WP_274456905.1">
    <property type="nucleotide sequence ID" value="NZ_CP067097.1"/>
</dbReference>
<name>A0ABT9XM57_9BACL</name>
<sequence>MRQPNYEYYKRIFASLPKPLAYVDVDLLQENIAAIAPRSLGKRIRIASKSVRCRAVLRRILDAGPPCQGIMSYTAAEAIFLADHGFDDILLGYPIWNAGRIADILRRVGEGKTITCMVDSLDHLRQIERVAKDVGVRALVCIDVDMSTEFPGLHFGVRRSPLSTAADVEPLLLHVAASNSLQLDGIMGYEAQVAGVGDHVPGQAVKNRVVHFLKTRSIPQIAERRAAVVELIRKMKLPLRFVNGGGTGSLHTTSQEEVVTEITVGSGFFSPGLFDNYRSFRYLPAAGFVLEIVRQPRPDIFTCAGGGYTASGSPGWDKVPKPYLPVGLSLLPNEAAGEVQTPFRYRGETRLALGDPILMRHAKAGELCERFAVLHAISDGRIVDVWPTYRGDGQCFL</sequence>
<dbReference type="InterPro" id="IPR029066">
    <property type="entry name" value="PLP-binding_barrel"/>
</dbReference>
<dbReference type="Pfam" id="PF01168">
    <property type="entry name" value="Ala_racemase_N"/>
    <property type="match status" value="1"/>
</dbReference>
<gene>
    <name evidence="2" type="ORF">J2S03_003079</name>
</gene>
<evidence type="ECO:0000313" key="3">
    <source>
        <dbReference type="Proteomes" id="UP001232973"/>
    </source>
</evidence>
<dbReference type="PANTHER" id="PTHR28004">
    <property type="entry name" value="ZGC:162816-RELATED"/>
    <property type="match status" value="1"/>
</dbReference>
<dbReference type="PANTHER" id="PTHR28004:SF2">
    <property type="entry name" value="D-SERINE DEHYDRATASE"/>
    <property type="match status" value="1"/>
</dbReference>
<dbReference type="Proteomes" id="UP001232973">
    <property type="component" value="Unassembled WGS sequence"/>
</dbReference>
<evidence type="ECO:0000259" key="1">
    <source>
        <dbReference type="Pfam" id="PF01168"/>
    </source>
</evidence>
<organism evidence="2 3">
    <name type="scientific">Alicyclobacillus cycloheptanicus</name>
    <dbReference type="NCBI Taxonomy" id="1457"/>
    <lineage>
        <taxon>Bacteria</taxon>
        <taxon>Bacillati</taxon>
        <taxon>Bacillota</taxon>
        <taxon>Bacilli</taxon>
        <taxon>Bacillales</taxon>
        <taxon>Alicyclobacillaceae</taxon>
        <taxon>Alicyclobacillus</taxon>
    </lineage>
</organism>
<dbReference type="CDD" id="cd06813">
    <property type="entry name" value="PLPDE_III_DSD_D-TA_like_2"/>
    <property type="match status" value="1"/>
</dbReference>
<dbReference type="EMBL" id="JAUSTP010000034">
    <property type="protein sequence ID" value="MDQ0191210.1"/>
    <property type="molecule type" value="Genomic_DNA"/>
</dbReference>
<dbReference type="InterPro" id="IPR051466">
    <property type="entry name" value="D-amino_acid_metab_enzyme"/>
</dbReference>
<dbReference type="Gene3D" id="3.20.20.10">
    <property type="entry name" value="Alanine racemase"/>
    <property type="match status" value="1"/>
</dbReference>
<proteinExistence type="predicted"/>
<dbReference type="InterPro" id="IPR001608">
    <property type="entry name" value="Ala_racemase_N"/>
</dbReference>